<dbReference type="Proteomes" id="UP000023152">
    <property type="component" value="Unassembled WGS sequence"/>
</dbReference>
<feature type="coiled-coil region" evidence="1">
    <location>
        <begin position="58"/>
        <end position="130"/>
    </location>
</feature>
<evidence type="ECO:0000313" key="4">
    <source>
        <dbReference type="Proteomes" id="UP000023152"/>
    </source>
</evidence>
<gene>
    <name evidence="3" type="ORF">RFI_09442</name>
</gene>
<dbReference type="AlphaFoldDB" id="X6NN36"/>
<keyword evidence="4" id="KW-1185">Reference proteome</keyword>
<comment type="caution">
    <text evidence="3">The sequence shown here is derived from an EMBL/GenBank/DDBJ whole genome shotgun (WGS) entry which is preliminary data.</text>
</comment>
<evidence type="ECO:0000256" key="1">
    <source>
        <dbReference type="SAM" id="Coils"/>
    </source>
</evidence>
<proteinExistence type="predicted"/>
<evidence type="ECO:0000256" key="2">
    <source>
        <dbReference type="SAM" id="MobiDB-lite"/>
    </source>
</evidence>
<name>X6NN36_RETFI</name>
<accession>X6NN36</accession>
<feature type="region of interest" description="Disordered" evidence="2">
    <location>
        <begin position="298"/>
        <end position="326"/>
    </location>
</feature>
<dbReference type="EMBL" id="ASPP01007102">
    <property type="protein sequence ID" value="ETO27690.1"/>
    <property type="molecule type" value="Genomic_DNA"/>
</dbReference>
<feature type="compositionally biased region" description="Polar residues" evidence="2">
    <location>
        <begin position="315"/>
        <end position="326"/>
    </location>
</feature>
<feature type="non-terminal residue" evidence="3">
    <location>
        <position position="326"/>
    </location>
</feature>
<keyword evidence="1" id="KW-0175">Coiled coil</keyword>
<evidence type="ECO:0000313" key="3">
    <source>
        <dbReference type="EMBL" id="ETO27690.1"/>
    </source>
</evidence>
<reference evidence="3 4" key="1">
    <citation type="journal article" date="2013" name="Curr. Biol.">
        <title>The Genome of the Foraminiferan Reticulomyxa filosa.</title>
        <authorList>
            <person name="Glockner G."/>
            <person name="Hulsmann N."/>
            <person name="Schleicher M."/>
            <person name="Noegel A.A."/>
            <person name="Eichinger L."/>
            <person name="Gallinger C."/>
            <person name="Pawlowski J."/>
            <person name="Sierra R."/>
            <person name="Euteneuer U."/>
            <person name="Pillet L."/>
            <person name="Moustafa A."/>
            <person name="Platzer M."/>
            <person name="Groth M."/>
            <person name="Szafranski K."/>
            <person name="Schliwa M."/>
        </authorList>
    </citation>
    <scope>NUCLEOTIDE SEQUENCE [LARGE SCALE GENOMIC DNA]</scope>
</reference>
<sequence length="326" mass="37834">GLAGAVDKPLSSDEDGEDNRTEAERLHMDLSRMKIKHYGYRQLLEHFKNDRIHLWEQIEELVEINSQLSHNIQEMTEQTRDANLQQQELLDKEKELHQHQVIIDNNAKEMSTLSAQVERQAQAYQTLEQQMCRLHNDIHSYVDDVKWYYAHLLSVMTDSYTRVCQALTQSHSNHLATTSDSDHPLSSSSSSSSSSFFPLSSQSQQWQAKSVQDKRSSMEWILKYVEDSETLPMFDCVYEKHDWGHNLKVQSLPNRGATSHHIAGHYSHHREFVLPPIIHQFQQLLQQLLHQVVSTKAKSTKSHTTEDKPLFPFQPISTPMQQLLQK</sequence>
<feature type="region of interest" description="Disordered" evidence="2">
    <location>
        <begin position="1"/>
        <end position="22"/>
    </location>
</feature>
<protein>
    <submittedName>
        <fullName evidence="3">Uncharacterized protein</fullName>
    </submittedName>
</protein>
<feature type="non-terminal residue" evidence="3">
    <location>
        <position position="1"/>
    </location>
</feature>
<organism evidence="3 4">
    <name type="scientific">Reticulomyxa filosa</name>
    <dbReference type="NCBI Taxonomy" id="46433"/>
    <lineage>
        <taxon>Eukaryota</taxon>
        <taxon>Sar</taxon>
        <taxon>Rhizaria</taxon>
        <taxon>Retaria</taxon>
        <taxon>Foraminifera</taxon>
        <taxon>Monothalamids</taxon>
        <taxon>Reticulomyxidae</taxon>
        <taxon>Reticulomyxa</taxon>
    </lineage>
</organism>